<accession>A0A8S5T9X9</accession>
<proteinExistence type="predicted"/>
<dbReference type="InterPro" id="IPR036619">
    <property type="entry name" value="NinB_sf"/>
</dbReference>
<reference evidence="1" key="1">
    <citation type="journal article" date="2021" name="Proc. Natl. Acad. Sci. U.S.A.">
        <title>A Catalog of Tens of Thousands of Viruses from Human Metagenomes Reveals Hidden Associations with Chronic Diseases.</title>
        <authorList>
            <person name="Tisza M.J."/>
            <person name="Buck C.B."/>
        </authorList>
    </citation>
    <scope>NUCLEOTIDE SEQUENCE</scope>
    <source>
        <strain evidence="1">CtmIh35</strain>
    </source>
</reference>
<evidence type="ECO:0000313" key="1">
    <source>
        <dbReference type="EMBL" id="DAF59554.1"/>
    </source>
</evidence>
<protein>
    <submittedName>
        <fullName evidence="1">NinB protein</fullName>
    </submittedName>
</protein>
<name>A0A8S5T9X9_9CAUD</name>
<dbReference type="Gene3D" id="1.10.3790.10">
    <property type="entry name" value="NinB"/>
    <property type="match status" value="1"/>
</dbReference>
<organism evidence="1">
    <name type="scientific">Siphoviridae sp. ctmIh35</name>
    <dbReference type="NCBI Taxonomy" id="2827932"/>
    <lineage>
        <taxon>Viruses</taxon>
        <taxon>Duplodnaviria</taxon>
        <taxon>Heunggongvirae</taxon>
        <taxon>Uroviricota</taxon>
        <taxon>Caudoviricetes</taxon>
    </lineage>
</organism>
<dbReference type="EMBL" id="BK032772">
    <property type="protein sequence ID" value="DAF59554.1"/>
    <property type="molecule type" value="Genomic_DNA"/>
</dbReference>
<sequence length="206" mass="24016">MRGRLVCLRLSKKSTRTSDMRYTGFLKDLFLDWKSRRTRVTLEIDARPEDLEKLKDKKLTVEIKQYREKRTLDANAYYWQLLTKLSEALNIPKPYLHNRLLRQYGQLMIIDGQAVYTVLPDTEEAEKAINAAETYHLKPTSQVKQGKGGKMYRTYMMLRGSSDYDTKEMSVLINGLVEECKEQGVETIPPDELRRILSNAEKYNPG</sequence>